<proteinExistence type="inferred from homology"/>
<name>A0AAU0MEJ2_9MICO</name>
<dbReference type="InterPro" id="IPR029063">
    <property type="entry name" value="SAM-dependent_MTases_sf"/>
</dbReference>
<evidence type="ECO:0000256" key="5">
    <source>
        <dbReference type="SAM" id="MobiDB-lite"/>
    </source>
</evidence>
<dbReference type="InterPro" id="IPR002792">
    <property type="entry name" value="TRAM_dom"/>
</dbReference>
<dbReference type="GO" id="GO:0070041">
    <property type="term" value="F:rRNA (uridine-C5-)-methyltransferase activity"/>
    <property type="evidence" value="ECO:0007669"/>
    <property type="project" value="TreeGrafter"/>
</dbReference>
<dbReference type="KEGG" id="mliy:RYJ27_08980"/>
<dbReference type="Gene3D" id="3.40.50.150">
    <property type="entry name" value="Vaccinia Virus protein VP39"/>
    <property type="match status" value="1"/>
</dbReference>
<keyword evidence="8" id="KW-1185">Reference proteome</keyword>
<dbReference type="Gene3D" id="2.40.50.140">
    <property type="entry name" value="Nucleic acid-binding proteins"/>
    <property type="match status" value="1"/>
</dbReference>
<feature type="binding site" evidence="4">
    <location>
        <position position="244"/>
    </location>
    <ligand>
        <name>S-adenosyl-L-methionine</name>
        <dbReference type="ChEBI" id="CHEBI:59789"/>
    </ligand>
</feature>
<evidence type="ECO:0000256" key="2">
    <source>
        <dbReference type="ARBA" id="ARBA00022679"/>
    </source>
</evidence>
<evidence type="ECO:0000313" key="8">
    <source>
        <dbReference type="Proteomes" id="UP001329313"/>
    </source>
</evidence>
<feature type="binding site" evidence="4">
    <location>
        <position position="300"/>
    </location>
    <ligand>
        <name>S-adenosyl-L-methionine</name>
        <dbReference type="ChEBI" id="CHEBI:59789"/>
    </ligand>
</feature>
<feature type="domain" description="TRAM" evidence="6">
    <location>
        <begin position="1"/>
        <end position="59"/>
    </location>
</feature>
<evidence type="ECO:0000313" key="7">
    <source>
        <dbReference type="EMBL" id="WOQ68842.1"/>
    </source>
</evidence>
<dbReference type="Pfam" id="PF05958">
    <property type="entry name" value="tRNA_U5-meth_tr"/>
    <property type="match status" value="1"/>
</dbReference>
<feature type="binding site" evidence="4">
    <location>
        <position position="276"/>
    </location>
    <ligand>
        <name>S-adenosyl-L-methionine</name>
        <dbReference type="ChEBI" id="CHEBI:59789"/>
    </ligand>
</feature>
<protein>
    <submittedName>
        <fullName evidence="7">Class I SAM-dependent RNA methyltransferase</fullName>
    </submittedName>
</protein>
<gene>
    <name evidence="7" type="ORF">RYJ27_08980</name>
</gene>
<dbReference type="Pfam" id="PF01938">
    <property type="entry name" value="TRAM"/>
    <property type="match status" value="1"/>
</dbReference>
<dbReference type="RefSeq" id="WP_330169983.1">
    <property type="nucleotide sequence ID" value="NZ_CP137080.1"/>
</dbReference>
<dbReference type="EMBL" id="CP137080">
    <property type="protein sequence ID" value="WOQ68842.1"/>
    <property type="molecule type" value="Genomic_DNA"/>
</dbReference>
<reference evidence="7 8" key="1">
    <citation type="submission" date="2023-10" db="EMBL/GenBank/DDBJ databases">
        <title>Y20.</title>
        <authorList>
            <person name="Zhang G."/>
            <person name="Ding Y."/>
        </authorList>
    </citation>
    <scope>NUCLEOTIDE SEQUENCE [LARGE SCALE GENOMIC DNA]</scope>
    <source>
        <strain evidence="7 8">Y20</strain>
    </source>
</reference>
<feature type="active site" description="Nucleophile" evidence="4">
    <location>
        <position position="376"/>
    </location>
</feature>
<dbReference type="PROSITE" id="PS50926">
    <property type="entry name" value="TRAM"/>
    <property type="match status" value="1"/>
</dbReference>
<dbReference type="InterPro" id="IPR012340">
    <property type="entry name" value="NA-bd_OB-fold"/>
</dbReference>
<keyword evidence="1 4" id="KW-0489">Methyltransferase</keyword>
<dbReference type="PANTHER" id="PTHR11061:SF30">
    <property type="entry name" value="TRNA (URACIL(54)-C(5))-METHYLTRANSFERASE"/>
    <property type="match status" value="1"/>
</dbReference>
<feature type="binding site" evidence="4">
    <location>
        <position position="349"/>
    </location>
    <ligand>
        <name>S-adenosyl-L-methionine</name>
        <dbReference type="ChEBI" id="CHEBI:59789"/>
    </ligand>
</feature>
<accession>A0AAU0MEJ2</accession>
<evidence type="ECO:0000256" key="4">
    <source>
        <dbReference type="PROSITE-ProRule" id="PRU01024"/>
    </source>
</evidence>
<keyword evidence="2 4" id="KW-0808">Transferase</keyword>
<dbReference type="Proteomes" id="UP001329313">
    <property type="component" value="Chromosome"/>
</dbReference>
<dbReference type="SUPFAM" id="SSF50249">
    <property type="entry name" value="Nucleic acid-binding proteins"/>
    <property type="match status" value="1"/>
</dbReference>
<keyword evidence="3 4" id="KW-0949">S-adenosyl-L-methionine</keyword>
<evidence type="ECO:0000256" key="3">
    <source>
        <dbReference type="ARBA" id="ARBA00022691"/>
    </source>
</evidence>
<sequence>MEEPAVLELEITDVAHGGIVVARHDGRVVFVSDAIPGERVRARVADASKASFWRADTLEVLEASPDRRARHVWPEADLARDPRDRPGGADFGHITLGRQRALKADVLRDALQRFGGVGWDVEVEPVSGEDADGRGWRTRLSLHVDAGGAIGPVAARSHRVIPVATHPLATPEIAAAAAALGPAAPGRVDLVQPGDGRVRIVPRPDRPGRSRHSPRRGTDDAGSEIVVEEAAGRSFALDAGGFWQVHRGAARTLAGAVAEALRGASFEPQAANLDLYGGVGLFAGVMADVGGPGTRVVTVESAPRATSHAVRNLADAAGVEAVTARVDRYLAGAEPAPRAERQAATVLLDPPRAGAGTAVVEAIAAREPRTVVYVACDPVALARDMRTFGLHGYEPTSVRAFDLFPNSHHVEALAVLQRRR</sequence>
<dbReference type="GO" id="GO:0070475">
    <property type="term" value="P:rRNA base methylation"/>
    <property type="evidence" value="ECO:0007669"/>
    <property type="project" value="TreeGrafter"/>
</dbReference>
<dbReference type="SUPFAM" id="SSF53335">
    <property type="entry name" value="S-adenosyl-L-methionine-dependent methyltransferases"/>
    <property type="match status" value="1"/>
</dbReference>
<evidence type="ECO:0000259" key="6">
    <source>
        <dbReference type="PROSITE" id="PS50926"/>
    </source>
</evidence>
<comment type="similarity">
    <text evidence="4">Belongs to the class I-like SAM-binding methyltransferase superfamily. RNA M5U methyltransferase family.</text>
</comment>
<evidence type="ECO:0000256" key="1">
    <source>
        <dbReference type="ARBA" id="ARBA00022603"/>
    </source>
</evidence>
<feature type="compositionally biased region" description="Basic and acidic residues" evidence="5">
    <location>
        <begin position="196"/>
        <end position="208"/>
    </location>
</feature>
<dbReference type="PANTHER" id="PTHR11061">
    <property type="entry name" value="RNA M5U METHYLTRANSFERASE"/>
    <property type="match status" value="1"/>
</dbReference>
<dbReference type="InterPro" id="IPR010280">
    <property type="entry name" value="U5_MeTrfase_fam"/>
</dbReference>
<feature type="region of interest" description="Disordered" evidence="5">
    <location>
        <begin position="187"/>
        <end position="223"/>
    </location>
</feature>
<dbReference type="AlphaFoldDB" id="A0AAU0MEJ2"/>
<dbReference type="PROSITE" id="PS51687">
    <property type="entry name" value="SAM_MT_RNA_M5U"/>
    <property type="match status" value="1"/>
</dbReference>
<organism evidence="7 8">
    <name type="scientific">Microbacterium limosum</name>
    <dbReference type="NCBI Taxonomy" id="3079935"/>
    <lineage>
        <taxon>Bacteria</taxon>
        <taxon>Bacillati</taxon>
        <taxon>Actinomycetota</taxon>
        <taxon>Actinomycetes</taxon>
        <taxon>Micrococcales</taxon>
        <taxon>Microbacteriaceae</taxon>
        <taxon>Microbacterium</taxon>
    </lineage>
</organism>